<dbReference type="EMBL" id="JBHSOE010000003">
    <property type="protein sequence ID" value="MFC5654519.1"/>
    <property type="molecule type" value="Genomic_DNA"/>
</dbReference>
<comment type="caution">
    <text evidence="2">The sequence shown here is derived from an EMBL/GenBank/DDBJ whole genome shotgun (WGS) entry which is preliminary data.</text>
</comment>
<organism evidence="2 3">
    <name type="scientific">Streptomyces nogalater</name>
    <dbReference type="NCBI Taxonomy" id="38314"/>
    <lineage>
        <taxon>Bacteria</taxon>
        <taxon>Bacillati</taxon>
        <taxon>Actinomycetota</taxon>
        <taxon>Actinomycetes</taxon>
        <taxon>Kitasatosporales</taxon>
        <taxon>Streptomycetaceae</taxon>
        <taxon>Streptomyces</taxon>
    </lineage>
</organism>
<reference evidence="3" key="1">
    <citation type="journal article" date="2019" name="Int. J. Syst. Evol. Microbiol.">
        <title>The Global Catalogue of Microorganisms (GCM) 10K type strain sequencing project: providing services to taxonomists for standard genome sequencing and annotation.</title>
        <authorList>
            <consortium name="The Broad Institute Genomics Platform"/>
            <consortium name="The Broad Institute Genome Sequencing Center for Infectious Disease"/>
            <person name="Wu L."/>
            <person name="Ma J."/>
        </authorList>
    </citation>
    <scope>NUCLEOTIDE SEQUENCE [LARGE SCALE GENOMIC DNA]</scope>
    <source>
        <strain evidence="3">KCTC 5701</strain>
    </source>
</reference>
<feature type="region of interest" description="Disordered" evidence="1">
    <location>
        <begin position="380"/>
        <end position="407"/>
    </location>
</feature>
<evidence type="ECO:0000313" key="3">
    <source>
        <dbReference type="Proteomes" id="UP001596065"/>
    </source>
</evidence>
<evidence type="ECO:0000256" key="1">
    <source>
        <dbReference type="SAM" id="MobiDB-lite"/>
    </source>
</evidence>
<feature type="region of interest" description="Disordered" evidence="1">
    <location>
        <begin position="261"/>
        <end position="299"/>
    </location>
</feature>
<feature type="compositionally biased region" description="Basic and acidic residues" evidence="1">
    <location>
        <begin position="396"/>
        <end position="407"/>
    </location>
</feature>
<sequence length="531" mass="54510">MPHTPDEFTELVDADIDRVDLVDKAANGLPFLMAKSAADGGPAGLMAPDLVRDLIGKGAEPADQVGETVTMTGTPGALAQLIQKAGGRLVPDAPITKDADMADADLDPTVVLAEPEDSAPGDVSTPGSPAWEAVDAATARKWTSILSRAKSALGVMADRELLEAAAGDSDDFDSAMDLEDAACAIDYAISVLAPFAVDEEAEVVRGTAELDVVGKALGTFDAGHLDVIESLSRVAKAGRSLSARNEAAIRSAVESLQKVLASLPAPDAPDTESGRPVAKKETDMQPDTGNAPEIVETPAAAVDTIGKAEGDEGKAPMVAVYDAKGKLVGIVDPTEITPISGADAADEPAAPEAPAEAPPAGDLEPAPAAEVGVPAEDVAKTTDTTTDDAAPADGDDVTKTTDTDSDDILKSSDIRELVKGLLDEHSADQTAQLTKTGEAVVELASIVETLKGRLETLEEQPAEPKVFAKGAVPPPGMLRGQDTGAPQVDLAKARELKRTLYSGTAAEQNEAAVAMQKGAIAALQAIHQRRA</sequence>
<gene>
    <name evidence="2" type="ORF">ACFP3J_03295</name>
</gene>
<feature type="compositionally biased region" description="Low complexity" evidence="1">
    <location>
        <begin position="347"/>
        <end position="367"/>
    </location>
</feature>
<feature type="region of interest" description="Disordered" evidence="1">
    <location>
        <begin position="338"/>
        <end position="367"/>
    </location>
</feature>
<accession>A0ABW0WBT5</accession>
<proteinExistence type="predicted"/>
<keyword evidence="3" id="KW-1185">Reference proteome</keyword>
<dbReference type="RefSeq" id="WP_344347289.1">
    <property type="nucleotide sequence ID" value="NZ_BAAASM010000009.1"/>
</dbReference>
<protein>
    <submittedName>
        <fullName evidence="2">Uncharacterized protein</fullName>
    </submittedName>
</protein>
<evidence type="ECO:0000313" key="2">
    <source>
        <dbReference type="EMBL" id="MFC5654519.1"/>
    </source>
</evidence>
<feature type="compositionally biased region" description="Low complexity" evidence="1">
    <location>
        <begin position="380"/>
        <end position="392"/>
    </location>
</feature>
<dbReference type="Proteomes" id="UP001596065">
    <property type="component" value="Unassembled WGS sequence"/>
</dbReference>
<name>A0ABW0WBT5_STRNO</name>